<dbReference type="EMBL" id="JAUZEE010000001">
    <property type="protein sequence ID" value="MDP4299611.1"/>
    <property type="molecule type" value="Genomic_DNA"/>
</dbReference>
<sequence>MQAELVGLHVTGCRTLTSKSGHRPTAIQTLGLSVNLPQTQVILRDALRKLRNLPDHAGDLL</sequence>
<name>A0ABT9FZF6_LEPDI</name>
<keyword evidence="2" id="KW-1185">Reference proteome</keyword>
<gene>
    <name evidence="1" type="ORF">Q8X39_03115</name>
</gene>
<proteinExistence type="predicted"/>
<accession>A0ABT9FZF6</accession>
<evidence type="ECO:0000313" key="2">
    <source>
        <dbReference type="Proteomes" id="UP001235760"/>
    </source>
</evidence>
<comment type="caution">
    <text evidence="1">The sequence shown here is derived from an EMBL/GenBank/DDBJ whole genome shotgun (WGS) entry which is preliminary data.</text>
</comment>
<organism evidence="1 2">
    <name type="scientific">Leptothrix discophora</name>
    <dbReference type="NCBI Taxonomy" id="89"/>
    <lineage>
        <taxon>Bacteria</taxon>
        <taxon>Pseudomonadati</taxon>
        <taxon>Pseudomonadota</taxon>
        <taxon>Betaproteobacteria</taxon>
        <taxon>Burkholderiales</taxon>
        <taxon>Sphaerotilaceae</taxon>
        <taxon>Leptothrix</taxon>
    </lineage>
</organism>
<protein>
    <submittedName>
        <fullName evidence="1">Uncharacterized protein</fullName>
    </submittedName>
</protein>
<dbReference type="RefSeq" id="WP_305748145.1">
    <property type="nucleotide sequence ID" value="NZ_JAUZEE010000001.1"/>
</dbReference>
<evidence type="ECO:0000313" key="1">
    <source>
        <dbReference type="EMBL" id="MDP4299611.1"/>
    </source>
</evidence>
<reference evidence="1 2" key="1">
    <citation type="submission" date="2023-08" db="EMBL/GenBank/DDBJ databases">
        <authorList>
            <person name="Roldan D.M."/>
            <person name="Menes R.J."/>
        </authorList>
    </citation>
    <scope>NUCLEOTIDE SEQUENCE [LARGE SCALE GENOMIC DNA]</scope>
    <source>
        <strain evidence="1 2">CCM 2812</strain>
    </source>
</reference>
<dbReference type="Proteomes" id="UP001235760">
    <property type="component" value="Unassembled WGS sequence"/>
</dbReference>